<feature type="compositionally biased region" description="Polar residues" evidence="1">
    <location>
        <begin position="116"/>
        <end position="128"/>
    </location>
</feature>
<feature type="signal peptide" evidence="2">
    <location>
        <begin position="1"/>
        <end position="30"/>
    </location>
</feature>
<gene>
    <name evidence="3" type="ORF">FZO89_00750</name>
</gene>
<evidence type="ECO:0000313" key="3">
    <source>
        <dbReference type="EMBL" id="TYT24925.1"/>
    </source>
</evidence>
<keyword evidence="4" id="KW-1185">Reference proteome</keyword>
<evidence type="ECO:0008006" key="5">
    <source>
        <dbReference type="Google" id="ProtNLM"/>
    </source>
</evidence>
<dbReference type="RefSeq" id="WP_149101475.1">
    <property type="nucleotide sequence ID" value="NZ_VTFT01000001.1"/>
</dbReference>
<proteinExistence type="predicted"/>
<dbReference type="AlphaFoldDB" id="A0A5D4XLU0"/>
<dbReference type="EMBL" id="VTFT01000001">
    <property type="protein sequence ID" value="TYT24925.1"/>
    <property type="molecule type" value="Genomic_DNA"/>
</dbReference>
<evidence type="ECO:0000313" key="4">
    <source>
        <dbReference type="Proteomes" id="UP000324973"/>
    </source>
</evidence>
<evidence type="ECO:0000256" key="1">
    <source>
        <dbReference type="SAM" id="MobiDB-lite"/>
    </source>
</evidence>
<name>A0A5D4XLU0_9GAMM</name>
<sequence length="128" mass="13663">MLAQNPLPRSPATALCLCALLLAASLPAFAQTPWDAQDQTDMWRRLQAQGMVRPPESARTEAATQGEPSAMARFHEAGRDGATGADPRRRSGQRRPLRTPLAPEARALPHAGATTDVETPSTPAQPCT</sequence>
<keyword evidence="2" id="KW-0732">Signal</keyword>
<protein>
    <recommendedName>
        <fullName evidence="5">DUF4148 domain-containing protein</fullName>
    </recommendedName>
</protein>
<accession>A0A5D4XLU0</accession>
<comment type="caution">
    <text evidence="3">The sequence shown here is derived from an EMBL/GenBank/DDBJ whole genome shotgun (WGS) entry which is preliminary data.</text>
</comment>
<reference evidence="3 4" key="1">
    <citation type="submission" date="2019-08" db="EMBL/GenBank/DDBJ databases">
        <title>Luteimonas viscosus sp. nov., isolated from soil of a sunflower field.</title>
        <authorList>
            <person name="Jianli Z."/>
            <person name="Ying Z."/>
        </authorList>
    </citation>
    <scope>NUCLEOTIDE SEQUENCE [LARGE SCALE GENOMIC DNA]</scope>
    <source>
        <strain evidence="3 4">XBU10</strain>
    </source>
</reference>
<feature type="region of interest" description="Disordered" evidence="1">
    <location>
        <begin position="50"/>
        <end position="128"/>
    </location>
</feature>
<feature type="chain" id="PRO_5022892482" description="DUF4148 domain-containing protein" evidence="2">
    <location>
        <begin position="31"/>
        <end position="128"/>
    </location>
</feature>
<evidence type="ECO:0000256" key="2">
    <source>
        <dbReference type="SAM" id="SignalP"/>
    </source>
</evidence>
<dbReference type="Proteomes" id="UP000324973">
    <property type="component" value="Unassembled WGS sequence"/>
</dbReference>
<organism evidence="3 4">
    <name type="scientific">Luteimonas viscosa</name>
    <dbReference type="NCBI Taxonomy" id="1132694"/>
    <lineage>
        <taxon>Bacteria</taxon>
        <taxon>Pseudomonadati</taxon>
        <taxon>Pseudomonadota</taxon>
        <taxon>Gammaproteobacteria</taxon>
        <taxon>Lysobacterales</taxon>
        <taxon>Lysobacteraceae</taxon>
        <taxon>Luteimonas</taxon>
    </lineage>
</organism>